<dbReference type="CDD" id="cd09719">
    <property type="entry name" value="Cas1_I-E"/>
    <property type="match status" value="1"/>
</dbReference>
<dbReference type="Gene3D" id="3.100.10.20">
    <property type="entry name" value="CRISPR-associated endonuclease Cas1, N-terminal domain"/>
    <property type="match status" value="1"/>
</dbReference>
<keyword evidence="1 8" id="KW-0540">Nuclease</keyword>
<feature type="binding site" evidence="8">
    <location>
        <position position="227"/>
    </location>
    <ligand>
        <name>Mn(2+)</name>
        <dbReference type="ChEBI" id="CHEBI:29035"/>
    </ligand>
</feature>
<dbReference type="STRING" id="1469948.GCA_000732725_00425"/>
<evidence type="ECO:0000313" key="9">
    <source>
        <dbReference type="EMBL" id="TCL56335.1"/>
    </source>
</evidence>
<evidence type="ECO:0000256" key="5">
    <source>
        <dbReference type="ARBA" id="ARBA00022842"/>
    </source>
</evidence>
<dbReference type="HAMAP" id="MF_01470">
    <property type="entry name" value="Cas1"/>
    <property type="match status" value="1"/>
</dbReference>
<evidence type="ECO:0000256" key="7">
    <source>
        <dbReference type="ARBA" id="ARBA00023125"/>
    </source>
</evidence>
<dbReference type="GO" id="GO:0004520">
    <property type="term" value="F:DNA endonuclease activity"/>
    <property type="evidence" value="ECO:0007669"/>
    <property type="project" value="InterPro"/>
</dbReference>
<comment type="similarity">
    <text evidence="8">Belongs to the CRISPR-associated endonuclease Cas1 family.</text>
</comment>
<keyword evidence="8" id="KW-0464">Manganese</keyword>
<evidence type="ECO:0000256" key="1">
    <source>
        <dbReference type="ARBA" id="ARBA00022722"/>
    </source>
</evidence>
<name>A0A4R1QUW7_9FIRM</name>
<feature type="binding site" evidence="8">
    <location>
        <position position="147"/>
    </location>
    <ligand>
        <name>Mn(2+)</name>
        <dbReference type="ChEBI" id="CHEBI:29035"/>
    </ligand>
</feature>
<evidence type="ECO:0000256" key="2">
    <source>
        <dbReference type="ARBA" id="ARBA00022723"/>
    </source>
</evidence>
<dbReference type="GO" id="GO:0051607">
    <property type="term" value="P:defense response to virus"/>
    <property type="evidence" value="ECO:0007669"/>
    <property type="project" value="UniProtKB-UniRule"/>
</dbReference>
<proteinExistence type="inferred from homology"/>
<dbReference type="Proteomes" id="UP000295718">
    <property type="component" value="Unassembled WGS sequence"/>
</dbReference>
<dbReference type="OrthoDB" id="9777847at2"/>
<evidence type="ECO:0000313" key="10">
    <source>
        <dbReference type="Proteomes" id="UP000295718"/>
    </source>
</evidence>
<feature type="binding site" evidence="8">
    <location>
        <position position="214"/>
    </location>
    <ligand>
        <name>Mn(2+)</name>
        <dbReference type="ChEBI" id="CHEBI:29035"/>
    </ligand>
</feature>
<dbReference type="InterPro" id="IPR050646">
    <property type="entry name" value="Cas1"/>
</dbReference>
<dbReference type="PANTHER" id="PTHR34353">
    <property type="entry name" value="CRISPR-ASSOCIATED ENDONUCLEASE CAS1 1"/>
    <property type="match status" value="1"/>
</dbReference>
<comment type="caution">
    <text evidence="9">The sequence shown here is derived from an EMBL/GenBank/DDBJ whole genome shotgun (WGS) entry which is preliminary data.</text>
</comment>
<dbReference type="RefSeq" id="WP_031389197.1">
    <property type="nucleotide sequence ID" value="NZ_JPNB01000001.1"/>
</dbReference>
<dbReference type="GO" id="GO:0016787">
    <property type="term" value="F:hydrolase activity"/>
    <property type="evidence" value="ECO:0007669"/>
    <property type="project" value="UniProtKB-KW"/>
</dbReference>
<protein>
    <recommendedName>
        <fullName evidence="8">CRISPR-associated endonuclease Cas1</fullName>
        <ecNumber evidence="8">3.1.-.-</ecNumber>
    </recommendedName>
</protein>
<dbReference type="InterPro" id="IPR019851">
    <property type="entry name" value="CRISPR-assoc_Cas1_ECOLI"/>
</dbReference>
<comment type="subunit">
    <text evidence="8">Homodimer, forms a heterotetramer with a Cas2 homodimer.</text>
</comment>
<comment type="function">
    <text evidence="8">CRISPR (clustered regularly interspaced short palindromic repeat), is an adaptive immune system that provides protection against mobile genetic elements (viruses, transposable elements and conjugative plasmids). CRISPR clusters contain spacers, sequences complementary to antecedent mobile elements, and target invading nucleic acids. CRISPR clusters are transcribed and processed into CRISPR RNA (crRNA). Acts as a dsDNA endonuclease. Involved in the integration of spacer DNA into the CRISPR cassette.</text>
</comment>
<keyword evidence="3 8" id="KW-0255">Endonuclease</keyword>
<evidence type="ECO:0000256" key="3">
    <source>
        <dbReference type="ARBA" id="ARBA00022759"/>
    </source>
</evidence>
<dbReference type="InterPro" id="IPR033641">
    <property type="entry name" value="Cas1_I-E"/>
</dbReference>
<sequence length="311" mass="34513">MDEISGIKKPELQALPRVGDRITFLYVEHAKVNRQDGAITVTDSRGIIRIPAAIVGVLLFGPGTDVTHRAMELIGDMGTSVVWTGERGVRHYAHGRALSHNTKLLIKQAELVSNVRTRISVARKMYQMRFENEDVSNLTMQQLRGREGARVRSIYRKESKATGVPWTGREYDPNDFAGGNPINQALSAAHTALYGLVYSVIVALGLSPGLGFVHTGHDLSFVYDIADLYKAEITIPIAFKIASKSDVENIGRETRLAVRDAFVDGKIMEKITRDLYNIMGEGEQEVIADLINLWDDKEGLVEHGVSYEEFS</sequence>
<dbReference type="AlphaFoldDB" id="A0A4R1QUW7"/>
<comment type="cofactor">
    <cofactor evidence="8">
        <name>Mg(2+)</name>
        <dbReference type="ChEBI" id="CHEBI:18420"/>
    </cofactor>
    <cofactor evidence="8">
        <name>Mn(2+)</name>
        <dbReference type="ChEBI" id="CHEBI:29035"/>
    </cofactor>
</comment>
<dbReference type="InterPro" id="IPR042211">
    <property type="entry name" value="CRISPR-assoc_Cas1_N"/>
</dbReference>
<keyword evidence="6 8" id="KW-0051">Antiviral defense</keyword>
<dbReference type="GO" id="GO:0046872">
    <property type="term" value="F:metal ion binding"/>
    <property type="evidence" value="ECO:0007669"/>
    <property type="project" value="UniProtKB-UniRule"/>
</dbReference>
<dbReference type="PANTHER" id="PTHR34353:SF3">
    <property type="entry name" value="CRISPR-ASSOCIATED ENDONUCLEASE CAS1"/>
    <property type="match status" value="1"/>
</dbReference>
<accession>A0A4R1QUW7</accession>
<dbReference type="NCBIfam" id="TIGR03638">
    <property type="entry name" value="cas1_ECOLI"/>
    <property type="match status" value="1"/>
</dbReference>
<reference evidence="9 10" key="1">
    <citation type="submission" date="2019-03" db="EMBL/GenBank/DDBJ databases">
        <title>Genomic Encyclopedia of Type Strains, Phase IV (KMG-IV): sequencing the most valuable type-strain genomes for metagenomic binning, comparative biology and taxonomic classification.</title>
        <authorList>
            <person name="Goeker M."/>
        </authorList>
    </citation>
    <scope>NUCLEOTIDE SEQUENCE [LARGE SCALE GENOMIC DNA]</scope>
    <source>
        <strain evidence="9 10">DSM 100556</strain>
    </source>
</reference>
<evidence type="ECO:0000256" key="4">
    <source>
        <dbReference type="ARBA" id="ARBA00022801"/>
    </source>
</evidence>
<dbReference type="InterPro" id="IPR042206">
    <property type="entry name" value="CRISPR-assoc_Cas1_C"/>
</dbReference>
<dbReference type="NCBIfam" id="TIGR00287">
    <property type="entry name" value="cas1"/>
    <property type="match status" value="1"/>
</dbReference>
<dbReference type="EMBL" id="SLUO01000012">
    <property type="protein sequence ID" value="TCL56335.1"/>
    <property type="molecule type" value="Genomic_DNA"/>
</dbReference>
<dbReference type="Gene3D" id="1.20.120.920">
    <property type="entry name" value="CRISPR-associated endonuclease Cas1, C-terminal domain"/>
    <property type="match status" value="1"/>
</dbReference>
<dbReference type="EC" id="3.1.-.-" evidence="8"/>
<keyword evidence="2 8" id="KW-0479">Metal-binding</keyword>
<keyword evidence="4 8" id="KW-0378">Hydrolase</keyword>
<gene>
    <name evidence="8" type="primary">cas1</name>
    <name evidence="9" type="ORF">EDD76_112163</name>
</gene>
<dbReference type="InterPro" id="IPR002729">
    <property type="entry name" value="CRISPR-assoc_Cas1"/>
</dbReference>
<keyword evidence="10" id="KW-1185">Reference proteome</keyword>
<dbReference type="GO" id="GO:0003677">
    <property type="term" value="F:DNA binding"/>
    <property type="evidence" value="ECO:0007669"/>
    <property type="project" value="UniProtKB-KW"/>
</dbReference>
<evidence type="ECO:0000256" key="8">
    <source>
        <dbReference type="HAMAP-Rule" id="MF_01470"/>
    </source>
</evidence>
<evidence type="ECO:0000256" key="6">
    <source>
        <dbReference type="ARBA" id="ARBA00023118"/>
    </source>
</evidence>
<keyword evidence="5 8" id="KW-0460">Magnesium</keyword>
<dbReference type="GO" id="GO:0043571">
    <property type="term" value="P:maintenance of CRISPR repeat elements"/>
    <property type="evidence" value="ECO:0007669"/>
    <property type="project" value="UniProtKB-UniRule"/>
</dbReference>
<organism evidence="9 10">
    <name type="scientific">Kineothrix alysoides</name>
    <dbReference type="NCBI Taxonomy" id="1469948"/>
    <lineage>
        <taxon>Bacteria</taxon>
        <taxon>Bacillati</taxon>
        <taxon>Bacillota</taxon>
        <taxon>Clostridia</taxon>
        <taxon>Lachnospirales</taxon>
        <taxon>Lachnospiraceae</taxon>
        <taxon>Kineothrix</taxon>
    </lineage>
</organism>
<dbReference type="Pfam" id="PF01867">
    <property type="entry name" value="Cas_Cas1"/>
    <property type="match status" value="2"/>
</dbReference>
<keyword evidence="7 8" id="KW-0238">DNA-binding</keyword>